<dbReference type="InterPro" id="IPR052531">
    <property type="entry name" value="CarD-like_regulator"/>
</dbReference>
<dbReference type="OrthoDB" id="9786074at2"/>
<dbReference type="EMBL" id="WBOS01000003">
    <property type="protein sequence ID" value="KAB2336548.1"/>
    <property type="molecule type" value="Genomic_DNA"/>
</dbReference>
<dbReference type="RefSeq" id="WP_151534499.1">
    <property type="nucleotide sequence ID" value="NZ_WBOS01000003.1"/>
</dbReference>
<dbReference type="Pfam" id="PF21095">
    <property type="entry name" value="CarD_C"/>
    <property type="match status" value="1"/>
</dbReference>
<dbReference type="SMART" id="SM01058">
    <property type="entry name" value="CarD_TRCF"/>
    <property type="match status" value="1"/>
</dbReference>
<dbReference type="InterPro" id="IPR048792">
    <property type="entry name" value="CarD_C"/>
</dbReference>
<evidence type="ECO:0000313" key="2">
    <source>
        <dbReference type="EMBL" id="KAB2336548.1"/>
    </source>
</evidence>
<sequence length="157" mass="18182">MFQIGDKVFYPMHGAGIIKAIEEREVLGKKREYCIINIPLNKMDVMIPWDTISISGVRSIVDRKTMNEILFDFHNVESDCSLPWKERFKSNTEKLKTGRMEESAEIVRDLLHRNKEKSLNTSERQMLNQAQRNIISELVLIKDITADEAADLLKQTS</sequence>
<dbReference type="AlphaFoldDB" id="A0A6L3V5U8"/>
<dbReference type="PANTHER" id="PTHR38447">
    <property type="entry name" value="TRANSCRIPTION FACTOR YDEB-RELATED"/>
    <property type="match status" value="1"/>
</dbReference>
<keyword evidence="3" id="KW-1185">Reference proteome</keyword>
<name>A0A6L3V5U8_9BACI</name>
<dbReference type="InterPro" id="IPR036101">
    <property type="entry name" value="CarD-like/TRCF_RID_sf"/>
</dbReference>
<protein>
    <submittedName>
        <fullName evidence="2">Transcription factor YdeB</fullName>
    </submittedName>
</protein>
<dbReference type="Proteomes" id="UP000481030">
    <property type="component" value="Unassembled WGS sequence"/>
</dbReference>
<dbReference type="Gene3D" id="2.40.10.170">
    <property type="match status" value="1"/>
</dbReference>
<feature type="domain" description="CarD-like/TRCF RNAP-interacting" evidence="1">
    <location>
        <begin position="1"/>
        <end position="111"/>
    </location>
</feature>
<dbReference type="InterPro" id="IPR003711">
    <property type="entry name" value="CarD-like/TRCF_RID"/>
</dbReference>
<accession>A0A6L3V5U8</accession>
<gene>
    <name evidence="2" type="ORF">F7731_09235</name>
</gene>
<dbReference type="InterPro" id="IPR042215">
    <property type="entry name" value="CarD-like_C"/>
</dbReference>
<dbReference type="GO" id="GO:0009303">
    <property type="term" value="P:rRNA transcription"/>
    <property type="evidence" value="ECO:0007669"/>
    <property type="project" value="TreeGrafter"/>
</dbReference>
<comment type="caution">
    <text evidence="2">The sequence shown here is derived from an EMBL/GenBank/DDBJ whole genome shotgun (WGS) entry which is preliminary data.</text>
</comment>
<proteinExistence type="predicted"/>
<dbReference type="SUPFAM" id="SSF141259">
    <property type="entry name" value="CarD-like"/>
    <property type="match status" value="1"/>
</dbReference>
<evidence type="ECO:0000313" key="3">
    <source>
        <dbReference type="Proteomes" id="UP000481030"/>
    </source>
</evidence>
<organism evidence="2 3">
    <name type="scientific">Cytobacillus depressus</name>
    <dbReference type="NCBI Taxonomy" id="1602942"/>
    <lineage>
        <taxon>Bacteria</taxon>
        <taxon>Bacillati</taxon>
        <taxon>Bacillota</taxon>
        <taxon>Bacilli</taxon>
        <taxon>Bacillales</taxon>
        <taxon>Bacillaceae</taxon>
        <taxon>Cytobacillus</taxon>
    </lineage>
</organism>
<dbReference type="Gene3D" id="1.20.58.1290">
    <property type="entry name" value="CarD-like, C-terminal domain"/>
    <property type="match status" value="1"/>
</dbReference>
<reference evidence="2 3" key="1">
    <citation type="journal article" date="2016" name="Antonie Van Leeuwenhoek">
        <title>Bacillus depressus sp. nov., isolated from soil of a sunflower field.</title>
        <authorList>
            <person name="Wei X."/>
            <person name="Xin D."/>
            <person name="Xin Y."/>
            <person name="Zhang H."/>
            <person name="Wang T."/>
            <person name="Zhang J."/>
        </authorList>
    </citation>
    <scope>NUCLEOTIDE SEQUENCE [LARGE SCALE GENOMIC DNA]</scope>
    <source>
        <strain evidence="2 3">BZ1</strain>
    </source>
</reference>
<dbReference type="PANTHER" id="PTHR38447:SF1">
    <property type="entry name" value="RNA POLYMERASE-BINDING TRANSCRIPTION FACTOR CARD"/>
    <property type="match status" value="1"/>
</dbReference>
<dbReference type="Pfam" id="PF02559">
    <property type="entry name" value="CarD_TRCF_RID"/>
    <property type="match status" value="1"/>
</dbReference>
<evidence type="ECO:0000259" key="1">
    <source>
        <dbReference type="SMART" id="SM01058"/>
    </source>
</evidence>